<evidence type="ECO:0000313" key="1">
    <source>
        <dbReference type="EMBL" id="SFU06828.1"/>
    </source>
</evidence>
<organism evidence="1 2">
    <name type="scientific">Geodermatophilus amargosae</name>
    <dbReference type="NCBI Taxonomy" id="1296565"/>
    <lineage>
        <taxon>Bacteria</taxon>
        <taxon>Bacillati</taxon>
        <taxon>Actinomycetota</taxon>
        <taxon>Actinomycetes</taxon>
        <taxon>Geodermatophilales</taxon>
        <taxon>Geodermatophilaceae</taxon>
        <taxon>Geodermatophilus</taxon>
    </lineage>
</organism>
<dbReference type="AlphaFoldDB" id="A0A1I7D540"/>
<sequence>MLAGALYLITFIELVSRPGSPSKEQKARLLQRARNSPDFRFLSGTG</sequence>
<gene>
    <name evidence="1" type="ORF">SAMN05660657_05321</name>
</gene>
<dbReference type="Proteomes" id="UP000199546">
    <property type="component" value="Unassembled WGS sequence"/>
</dbReference>
<reference evidence="2" key="1">
    <citation type="submission" date="2016-10" db="EMBL/GenBank/DDBJ databases">
        <authorList>
            <person name="Varghese N."/>
            <person name="Submissions S."/>
        </authorList>
    </citation>
    <scope>NUCLEOTIDE SEQUENCE [LARGE SCALE GENOMIC DNA]</scope>
    <source>
        <strain evidence="2">DSM 46136</strain>
    </source>
</reference>
<protein>
    <submittedName>
        <fullName evidence="1">Uncharacterized protein</fullName>
    </submittedName>
</protein>
<dbReference type="EMBL" id="FPBA01000034">
    <property type="protein sequence ID" value="SFU06828.1"/>
    <property type="molecule type" value="Genomic_DNA"/>
</dbReference>
<evidence type="ECO:0000313" key="2">
    <source>
        <dbReference type="Proteomes" id="UP000199546"/>
    </source>
</evidence>
<name>A0A1I7D540_9ACTN</name>
<proteinExistence type="predicted"/>
<accession>A0A1I7D540</accession>
<keyword evidence="2" id="KW-1185">Reference proteome</keyword>